<evidence type="ECO:0000256" key="1">
    <source>
        <dbReference type="SAM" id="MobiDB-lite"/>
    </source>
</evidence>
<dbReference type="Proteomes" id="UP000612585">
    <property type="component" value="Unassembled WGS sequence"/>
</dbReference>
<dbReference type="AlphaFoldDB" id="A0A8J3ZIB7"/>
<sequence>MSETSSEPSSETSEAPPAEPVPRQPHRRVRRRSLLIVSIVAAVAFVSVTATLLLASDGSPLGSPFADRAPAAGLRAGDCVALLPETVDHEFTTVAAIPCAAPDAKYRMVAVLTSHTRQQAQEACLHEVRRIGKPLQLLSAAPPDKRGDAICVETLS</sequence>
<evidence type="ECO:0000313" key="3">
    <source>
        <dbReference type="EMBL" id="GIJ64409.1"/>
    </source>
</evidence>
<evidence type="ECO:0000313" key="4">
    <source>
        <dbReference type="Proteomes" id="UP000612585"/>
    </source>
</evidence>
<dbReference type="EMBL" id="BOPG01000116">
    <property type="protein sequence ID" value="GIJ64409.1"/>
    <property type="molecule type" value="Genomic_DNA"/>
</dbReference>
<organism evidence="3 4">
    <name type="scientific">Virgisporangium aurantiacum</name>
    <dbReference type="NCBI Taxonomy" id="175570"/>
    <lineage>
        <taxon>Bacteria</taxon>
        <taxon>Bacillati</taxon>
        <taxon>Actinomycetota</taxon>
        <taxon>Actinomycetes</taxon>
        <taxon>Micromonosporales</taxon>
        <taxon>Micromonosporaceae</taxon>
        <taxon>Virgisporangium</taxon>
    </lineage>
</organism>
<protein>
    <submittedName>
        <fullName evidence="3">Uncharacterized protein</fullName>
    </submittedName>
</protein>
<gene>
    <name evidence="3" type="ORF">Vau01_119250</name>
</gene>
<feature type="region of interest" description="Disordered" evidence="1">
    <location>
        <begin position="1"/>
        <end position="27"/>
    </location>
</feature>
<reference evidence="3" key="1">
    <citation type="submission" date="2021-01" db="EMBL/GenBank/DDBJ databases">
        <title>Whole genome shotgun sequence of Virgisporangium aurantiacum NBRC 16421.</title>
        <authorList>
            <person name="Komaki H."/>
            <person name="Tamura T."/>
        </authorList>
    </citation>
    <scope>NUCLEOTIDE SEQUENCE</scope>
    <source>
        <strain evidence="3">NBRC 16421</strain>
    </source>
</reference>
<keyword evidence="2" id="KW-1133">Transmembrane helix</keyword>
<accession>A0A8J3ZIB7</accession>
<name>A0A8J3ZIB7_9ACTN</name>
<feature type="compositionally biased region" description="Low complexity" evidence="1">
    <location>
        <begin position="1"/>
        <end position="16"/>
    </location>
</feature>
<evidence type="ECO:0000256" key="2">
    <source>
        <dbReference type="SAM" id="Phobius"/>
    </source>
</evidence>
<keyword evidence="4" id="KW-1185">Reference proteome</keyword>
<comment type="caution">
    <text evidence="3">The sequence shown here is derived from an EMBL/GenBank/DDBJ whole genome shotgun (WGS) entry which is preliminary data.</text>
</comment>
<proteinExistence type="predicted"/>
<dbReference type="RefSeq" id="WP_204012926.1">
    <property type="nucleotide sequence ID" value="NZ_BOPG01000116.1"/>
</dbReference>
<keyword evidence="2" id="KW-0472">Membrane</keyword>
<keyword evidence="2" id="KW-0812">Transmembrane</keyword>
<feature type="transmembrane region" description="Helical" evidence="2">
    <location>
        <begin position="33"/>
        <end position="55"/>
    </location>
</feature>